<feature type="compositionally biased region" description="Polar residues" evidence="1">
    <location>
        <begin position="1"/>
        <end position="11"/>
    </location>
</feature>
<dbReference type="AlphaFoldDB" id="A0A0E9RMS9"/>
<reference evidence="2" key="2">
    <citation type="journal article" date="2015" name="Fish Shellfish Immunol.">
        <title>Early steps in the European eel (Anguilla anguilla)-Vibrio vulnificus interaction in the gills: Role of the RtxA13 toxin.</title>
        <authorList>
            <person name="Callol A."/>
            <person name="Pajuelo D."/>
            <person name="Ebbesson L."/>
            <person name="Teles M."/>
            <person name="MacKenzie S."/>
            <person name="Amaro C."/>
        </authorList>
    </citation>
    <scope>NUCLEOTIDE SEQUENCE</scope>
</reference>
<protein>
    <submittedName>
        <fullName evidence="2">Uncharacterized protein</fullName>
    </submittedName>
</protein>
<feature type="region of interest" description="Disordered" evidence="1">
    <location>
        <begin position="1"/>
        <end position="23"/>
    </location>
</feature>
<name>A0A0E9RMS9_ANGAN</name>
<accession>A0A0E9RMS9</accession>
<proteinExistence type="predicted"/>
<evidence type="ECO:0000256" key="1">
    <source>
        <dbReference type="SAM" id="MobiDB-lite"/>
    </source>
</evidence>
<evidence type="ECO:0000313" key="2">
    <source>
        <dbReference type="EMBL" id="JAH29673.1"/>
    </source>
</evidence>
<organism evidence="2">
    <name type="scientific">Anguilla anguilla</name>
    <name type="common">European freshwater eel</name>
    <name type="synonym">Muraena anguilla</name>
    <dbReference type="NCBI Taxonomy" id="7936"/>
    <lineage>
        <taxon>Eukaryota</taxon>
        <taxon>Metazoa</taxon>
        <taxon>Chordata</taxon>
        <taxon>Craniata</taxon>
        <taxon>Vertebrata</taxon>
        <taxon>Euteleostomi</taxon>
        <taxon>Actinopterygii</taxon>
        <taxon>Neopterygii</taxon>
        <taxon>Teleostei</taxon>
        <taxon>Anguilliformes</taxon>
        <taxon>Anguillidae</taxon>
        <taxon>Anguilla</taxon>
    </lineage>
</organism>
<dbReference type="EMBL" id="GBXM01078904">
    <property type="protein sequence ID" value="JAH29673.1"/>
    <property type="molecule type" value="Transcribed_RNA"/>
</dbReference>
<reference evidence="2" key="1">
    <citation type="submission" date="2014-11" db="EMBL/GenBank/DDBJ databases">
        <authorList>
            <person name="Amaro Gonzalez C."/>
        </authorList>
    </citation>
    <scope>NUCLEOTIDE SEQUENCE</scope>
</reference>
<dbReference type="EMBL" id="GBXM01069639">
    <property type="protein sequence ID" value="JAH38938.1"/>
    <property type="molecule type" value="Transcribed_RNA"/>
</dbReference>
<sequence>MFSQTPRTCSDSDGPKGVSAKSC</sequence>